<sequence length="418" mass="43415">MSLPWRYRHDDGDGIVLPEERLNWAKTIGLGGQHVVAMFGATFIVPVITGFPPATTLFFSGIGTILFLLITNNRMPSYLGSSFAFLVPISVAMTADKGGMGVALGGIIVVGATVILVGAIVHFAGATWIQMLMPPVVAGTVVALIGFNLAPAARDNFAASPWIALATLSIIILVTVLGRGMVRRLSILIGVIAGYVIAAFTGEVDWSAVADKPLIGLPEFHTPTFSLDALPLYLMFLPVVLPLLAENIGHVKGVGQLVGRDLDHLTGRALMADGLATVIAGSGGGSATTTYGENIGVMSATKVTSTAAYWVAAIVAILLGLSPMVGAIIAAVPAGVLGGVTTALYGLIGIIGIRMYVENGVDFSKPKNQFTAGIGLIVAIAPFAMQLGDMEFSGIVLGTLATLVVYHVMNLLDFSDRD</sequence>
<evidence type="ECO:0000256" key="3">
    <source>
        <dbReference type="ARBA" id="ARBA00022448"/>
    </source>
</evidence>
<proteinExistence type="inferred from homology"/>
<feature type="transmembrane region" description="Helical" evidence="7">
    <location>
        <begin position="54"/>
        <end position="71"/>
    </location>
</feature>
<evidence type="ECO:0000256" key="2">
    <source>
        <dbReference type="ARBA" id="ARBA00008821"/>
    </source>
</evidence>
<dbReference type="PANTHER" id="PTHR42810">
    <property type="entry name" value="PURINE PERMEASE C1399.01C-RELATED"/>
    <property type="match status" value="1"/>
</dbReference>
<evidence type="ECO:0000313" key="8">
    <source>
        <dbReference type="EMBL" id="SJM46560.1"/>
    </source>
</evidence>
<evidence type="ECO:0000256" key="1">
    <source>
        <dbReference type="ARBA" id="ARBA00004141"/>
    </source>
</evidence>
<dbReference type="GO" id="GO:0005886">
    <property type="term" value="C:plasma membrane"/>
    <property type="evidence" value="ECO:0007669"/>
    <property type="project" value="TreeGrafter"/>
</dbReference>
<dbReference type="EMBL" id="FUHU01000003">
    <property type="protein sequence ID" value="SJM46560.1"/>
    <property type="molecule type" value="Genomic_DNA"/>
</dbReference>
<feature type="transmembrane region" description="Helical" evidence="7">
    <location>
        <begin position="307"/>
        <end position="330"/>
    </location>
</feature>
<feature type="transmembrane region" description="Helical" evidence="7">
    <location>
        <begin position="159"/>
        <end position="178"/>
    </location>
</feature>
<keyword evidence="6 7" id="KW-0472">Membrane</keyword>
<accession>A0A1R4ESD3</accession>
<keyword evidence="3" id="KW-0813">Transport</keyword>
<feature type="transmembrane region" description="Helical" evidence="7">
    <location>
        <begin position="136"/>
        <end position="153"/>
    </location>
</feature>
<feature type="transmembrane region" description="Helical" evidence="7">
    <location>
        <begin position="394"/>
        <end position="412"/>
    </location>
</feature>
<dbReference type="OrthoDB" id="9779092at2"/>
<gene>
    <name evidence="8" type="ORF">CZ674_00570</name>
</gene>
<evidence type="ECO:0000256" key="6">
    <source>
        <dbReference type="ARBA" id="ARBA00023136"/>
    </source>
</evidence>
<feature type="transmembrane region" description="Helical" evidence="7">
    <location>
        <begin position="336"/>
        <end position="357"/>
    </location>
</feature>
<feature type="transmembrane region" description="Helical" evidence="7">
    <location>
        <begin position="224"/>
        <end position="245"/>
    </location>
</feature>
<name>A0A1R4ESD3_9MICO</name>
<keyword evidence="5 7" id="KW-1133">Transmembrane helix</keyword>
<protein>
    <submittedName>
        <fullName evidence="8">Uracil permease</fullName>
    </submittedName>
</protein>
<evidence type="ECO:0000313" key="9">
    <source>
        <dbReference type="Proteomes" id="UP000195787"/>
    </source>
</evidence>
<feature type="transmembrane region" description="Helical" evidence="7">
    <location>
        <begin position="101"/>
        <end position="124"/>
    </location>
</feature>
<keyword evidence="4 7" id="KW-0812">Transmembrane</keyword>
<comment type="similarity">
    <text evidence="2">Belongs to the nucleobase:cation symporter-2 (NCS2) (TC 2.A.40) family.</text>
</comment>
<dbReference type="GeneID" id="303171704"/>
<dbReference type="InterPro" id="IPR006043">
    <property type="entry name" value="NCS2"/>
</dbReference>
<dbReference type="GO" id="GO:0042907">
    <property type="term" value="F:xanthine transmembrane transporter activity"/>
    <property type="evidence" value="ECO:0007669"/>
    <property type="project" value="TreeGrafter"/>
</dbReference>
<evidence type="ECO:0000256" key="4">
    <source>
        <dbReference type="ARBA" id="ARBA00022692"/>
    </source>
</evidence>
<feature type="transmembrane region" description="Helical" evidence="7">
    <location>
        <begin position="369"/>
        <end position="388"/>
    </location>
</feature>
<dbReference type="Proteomes" id="UP000195787">
    <property type="component" value="Unassembled WGS sequence"/>
</dbReference>
<feature type="transmembrane region" description="Helical" evidence="7">
    <location>
        <begin position="78"/>
        <end position="95"/>
    </location>
</feature>
<dbReference type="Pfam" id="PF00860">
    <property type="entry name" value="Xan_ur_permease"/>
    <property type="match status" value="1"/>
</dbReference>
<evidence type="ECO:0000256" key="5">
    <source>
        <dbReference type="ARBA" id="ARBA00022989"/>
    </source>
</evidence>
<feature type="transmembrane region" description="Helical" evidence="7">
    <location>
        <begin position="185"/>
        <end position="204"/>
    </location>
</feature>
<reference evidence="8 9" key="1">
    <citation type="submission" date="2017-02" db="EMBL/GenBank/DDBJ databases">
        <authorList>
            <person name="Peterson S.W."/>
        </authorList>
    </citation>
    <scope>NUCLEOTIDE SEQUENCE [LARGE SCALE GENOMIC DNA]</scope>
    <source>
        <strain evidence="8 9">LMG 22410</strain>
    </source>
</reference>
<dbReference type="PANTHER" id="PTHR42810:SF2">
    <property type="entry name" value="PURINE PERMEASE C1399.01C-RELATED"/>
    <property type="match status" value="1"/>
</dbReference>
<dbReference type="RefSeq" id="WP_086990076.1">
    <property type="nucleotide sequence ID" value="NZ_FUHU01000003.1"/>
</dbReference>
<organism evidence="8 9">
    <name type="scientific">Agrococcus casei LMG 22410</name>
    <dbReference type="NCBI Taxonomy" id="1255656"/>
    <lineage>
        <taxon>Bacteria</taxon>
        <taxon>Bacillati</taxon>
        <taxon>Actinomycetota</taxon>
        <taxon>Actinomycetes</taxon>
        <taxon>Micrococcales</taxon>
        <taxon>Microbacteriaceae</taxon>
        <taxon>Agrococcus</taxon>
    </lineage>
</organism>
<comment type="subcellular location">
    <subcellularLocation>
        <location evidence="1">Membrane</location>
        <topology evidence="1">Multi-pass membrane protein</topology>
    </subcellularLocation>
</comment>
<dbReference type="AlphaFoldDB" id="A0A1R4ESD3"/>
<keyword evidence="9" id="KW-1185">Reference proteome</keyword>
<evidence type="ECO:0000256" key="7">
    <source>
        <dbReference type="SAM" id="Phobius"/>
    </source>
</evidence>